<evidence type="ECO:0008006" key="4">
    <source>
        <dbReference type="Google" id="ProtNLM"/>
    </source>
</evidence>
<gene>
    <name evidence="2" type="ORF">FB471_5777</name>
</gene>
<accession>A0A542DS26</accession>
<dbReference type="Proteomes" id="UP000320876">
    <property type="component" value="Unassembled WGS sequence"/>
</dbReference>
<feature type="chain" id="PRO_5021825536" description="Beta-lactamase" evidence="1">
    <location>
        <begin position="26"/>
        <end position="111"/>
    </location>
</feature>
<sequence length="111" mass="11509">MPPSARHLVISVVAAAVLATSAAVALSGSAAAGQLGDDPYPGVEWERVDPAAAGFDPAKLAQIAEKLKAGNTNCLVVIRHGRLVLERHRPRVRPGSLVSDQVGVQHPGPPR</sequence>
<protein>
    <recommendedName>
        <fullName evidence="4">Beta-lactamase</fullName>
    </recommendedName>
</protein>
<dbReference type="SUPFAM" id="SSF56601">
    <property type="entry name" value="beta-lactamase/transpeptidase-like"/>
    <property type="match status" value="1"/>
</dbReference>
<dbReference type="InterPro" id="IPR012338">
    <property type="entry name" value="Beta-lactam/transpept-like"/>
</dbReference>
<feature type="signal peptide" evidence="1">
    <location>
        <begin position="1"/>
        <end position="25"/>
    </location>
</feature>
<dbReference type="OrthoDB" id="9773047at2"/>
<reference evidence="2 3" key="1">
    <citation type="submission" date="2019-06" db="EMBL/GenBank/DDBJ databases">
        <title>Sequencing the genomes of 1000 actinobacteria strains.</title>
        <authorList>
            <person name="Klenk H.-P."/>
        </authorList>
    </citation>
    <scope>NUCLEOTIDE SEQUENCE [LARGE SCALE GENOMIC DNA]</scope>
    <source>
        <strain evidence="2 3">DSM 45679</strain>
    </source>
</reference>
<dbReference type="RefSeq" id="WP_142001396.1">
    <property type="nucleotide sequence ID" value="NZ_VFML01000001.1"/>
</dbReference>
<name>A0A542DS26_AMYCI</name>
<dbReference type="AlphaFoldDB" id="A0A542DS26"/>
<evidence type="ECO:0000313" key="2">
    <source>
        <dbReference type="EMBL" id="TQJ05931.1"/>
    </source>
</evidence>
<keyword evidence="3" id="KW-1185">Reference proteome</keyword>
<organism evidence="2 3">
    <name type="scientific">Amycolatopsis cihanbeyliensis</name>
    <dbReference type="NCBI Taxonomy" id="1128664"/>
    <lineage>
        <taxon>Bacteria</taxon>
        <taxon>Bacillati</taxon>
        <taxon>Actinomycetota</taxon>
        <taxon>Actinomycetes</taxon>
        <taxon>Pseudonocardiales</taxon>
        <taxon>Pseudonocardiaceae</taxon>
        <taxon>Amycolatopsis</taxon>
    </lineage>
</organism>
<proteinExistence type="predicted"/>
<comment type="caution">
    <text evidence="2">The sequence shown here is derived from an EMBL/GenBank/DDBJ whole genome shotgun (WGS) entry which is preliminary data.</text>
</comment>
<dbReference type="EMBL" id="VFML01000001">
    <property type="protein sequence ID" value="TQJ05931.1"/>
    <property type="molecule type" value="Genomic_DNA"/>
</dbReference>
<evidence type="ECO:0000256" key="1">
    <source>
        <dbReference type="SAM" id="SignalP"/>
    </source>
</evidence>
<keyword evidence="1" id="KW-0732">Signal</keyword>
<evidence type="ECO:0000313" key="3">
    <source>
        <dbReference type="Proteomes" id="UP000320876"/>
    </source>
</evidence>